<keyword evidence="4 5" id="KW-0472">Membrane</keyword>
<dbReference type="NCBIfam" id="TIGR03057">
    <property type="entry name" value="xxxLxxG_by_4"/>
    <property type="match status" value="4"/>
</dbReference>
<feature type="transmembrane region" description="Helical" evidence="5">
    <location>
        <begin position="605"/>
        <end position="626"/>
    </location>
</feature>
<dbReference type="AlphaFoldDB" id="A0A7W8HHR8"/>
<gene>
    <name evidence="6" type="ORF">HNQ70_002269</name>
</gene>
<proteinExistence type="predicted"/>
<organism evidence="6 7">
    <name type="scientific">Quisquiliibacterium transsilvanicum</name>
    <dbReference type="NCBI Taxonomy" id="1549638"/>
    <lineage>
        <taxon>Bacteria</taxon>
        <taxon>Pseudomonadati</taxon>
        <taxon>Pseudomonadota</taxon>
        <taxon>Betaproteobacteria</taxon>
        <taxon>Burkholderiales</taxon>
        <taxon>Burkholderiaceae</taxon>
        <taxon>Quisquiliibacterium</taxon>
    </lineage>
</organism>
<feature type="transmembrane region" description="Helical" evidence="5">
    <location>
        <begin position="453"/>
        <end position="471"/>
    </location>
</feature>
<dbReference type="PANTHER" id="PTHR43077:SF10">
    <property type="entry name" value="TRANSPORT PERMEASE PROTEIN"/>
    <property type="match status" value="1"/>
</dbReference>
<feature type="transmembrane region" description="Helical" evidence="5">
    <location>
        <begin position="519"/>
        <end position="542"/>
    </location>
</feature>
<dbReference type="GO" id="GO:0016020">
    <property type="term" value="C:membrane"/>
    <property type="evidence" value="ECO:0007669"/>
    <property type="project" value="UniProtKB-SubCell"/>
</dbReference>
<keyword evidence="3 5" id="KW-1133">Transmembrane helix</keyword>
<evidence type="ECO:0000313" key="6">
    <source>
        <dbReference type="EMBL" id="MBB5272255.1"/>
    </source>
</evidence>
<dbReference type="NCBIfam" id="TIGR03062">
    <property type="entry name" value="pip_yhgE_Cterm"/>
    <property type="match status" value="1"/>
</dbReference>
<dbReference type="RefSeq" id="WP_221302766.1">
    <property type="nucleotide sequence ID" value="NZ_BAABEW010000002.1"/>
</dbReference>
<comment type="subcellular location">
    <subcellularLocation>
        <location evidence="1">Membrane</location>
        <topology evidence="1">Multi-pass membrane protein</topology>
    </subcellularLocation>
</comment>
<dbReference type="NCBIfam" id="TIGR03061">
    <property type="entry name" value="pip_yhgE_Nterm"/>
    <property type="match status" value="1"/>
</dbReference>
<keyword evidence="7" id="KW-1185">Reference proteome</keyword>
<dbReference type="InterPro" id="IPR017500">
    <property type="entry name" value="Phage_infect_YhgE_N"/>
</dbReference>
<dbReference type="PANTHER" id="PTHR43077">
    <property type="entry name" value="TRANSPORT PERMEASE YVFS-RELATED"/>
    <property type="match status" value="1"/>
</dbReference>
<sequence>MRLLADALRVARLEADLFRRFPKLRLSVIGIAVIPALYAFIYLQSVWDPAGRTAELPALVVNQDRGAEVNGQRVSIGADLLKSLQARRTFGFSESADAEAARRAVREGRALFALIVPPDFSEAAMAASAPGSGRLVIYASEGNNYAGAGFARRFAEALGHQVNETLNEQRWAAVLGASASSRDSLQRLREGVAKLHDGAGQLAAGTHQASAGSRKLAEGAGTLAEGVGALSTGVKQLGAGARELEAKKPSASDLQGLKAGADELARGQAELAAGVPKLAEGAGRLAAGAGQLREESARLPFGADKVSDAAGQLADGARQMQAGIETAAQAQVKLAGGAQSLSKGVGQLADGFGAYAAGASTLASKFPPDDRLDELAAGSRTLSSSAGQLSAGIGQLEGGSRQLLTGLAALSSALPADLPALPGTSRGLASSVEPLVEIDAPVANNGLGFAPNFIPVALWLGAVMTAFIFHLRQLPVQAQDASRGALLLGKMTVLGSINLVQALCVFLMCAFLLEMHAVHAGGLAITMVVSSLTFMLIIVALVRMFGDAGKGVALLLLILQLSSAGGIVPIELTNEFYRGISPWLPFTWSVKAVRASAFGAFASDWGTAVVVLGVFGIGACAVALLAGRWKFVSGDEHRPAMDV</sequence>
<feature type="transmembrane region" description="Helical" evidence="5">
    <location>
        <begin position="554"/>
        <end position="572"/>
    </location>
</feature>
<evidence type="ECO:0000313" key="7">
    <source>
        <dbReference type="Proteomes" id="UP000532440"/>
    </source>
</evidence>
<evidence type="ECO:0000256" key="3">
    <source>
        <dbReference type="ARBA" id="ARBA00022989"/>
    </source>
</evidence>
<protein>
    <submittedName>
        <fullName evidence="6">Putative membrane protein</fullName>
    </submittedName>
</protein>
<dbReference type="InterPro" id="IPR023908">
    <property type="entry name" value="xxxLxxG_rpt"/>
</dbReference>
<name>A0A7W8HHR8_9BURK</name>
<feature type="transmembrane region" description="Helical" evidence="5">
    <location>
        <begin position="492"/>
        <end position="513"/>
    </location>
</feature>
<evidence type="ECO:0000256" key="4">
    <source>
        <dbReference type="ARBA" id="ARBA00023136"/>
    </source>
</evidence>
<dbReference type="InterPro" id="IPR051328">
    <property type="entry name" value="T7SS_ABC-Transporter"/>
</dbReference>
<comment type="caution">
    <text evidence="6">The sequence shown here is derived from an EMBL/GenBank/DDBJ whole genome shotgun (WGS) entry which is preliminary data.</text>
</comment>
<dbReference type="InterPro" id="IPR017501">
    <property type="entry name" value="Phage_infect_YhgE_C"/>
</dbReference>
<evidence type="ECO:0000256" key="2">
    <source>
        <dbReference type="ARBA" id="ARBA00022692"/>
    </source>
</evidence>
<dbReference type="Proteomes" id="UP000532440">
    <property type="component" value="Unassembled WGS sequence"/>
</dbReference>
<reference evidence="6 7" key="1">
    <citation type="submission" date="2020-08" db="EMBL/GenBank/DDBJ databases">
        <title>Genomic Encyclopedia of Type Strains, Phase IV (KMG-IV): sequencing the most valuable type-strain genomes for metagenomic binning, comparative biology and taxonomic classification.</title>
        <authorList>
            <person name="Goeker M."/>
        </authorList>
    </citation>
    <scope>NUCLEOTIDE SEQUENCE [LARGE SCALE GENOMIC DNA]</scope>
    <source>
        <strain evidence="6 7">DSM 29781</strain>
    </source>
</reference>
<evidence type="ECO:0000256" key="1">
    <source>
        <dbReference type="ARBA" id="ARBA00004141"/>
    </source>
</evidence>
<accession>A0A7W8HHR8</accession>
<evidence type="ECO:0000256" key="5">
    <source>
        <dbReference type="SAM" id="Phobius"/>
    </source>
</evidence>
<feature type="transmembrane region" description="Helical" evidence="5">
    <location>
        <begin position="26"/>
        <end position="47"/>
    </location>
</feature>
<dbReference type="EMBL" id="JACHGB010000004">
    <property type="protein sequence ID" value="MBB5272255.1"/>
    <property type="molecule type" value="Genomic_DNA"/>
</dbReference>
<keyword evidence="2 5" id="KW-0812">Transmembrane</keyword>